<keyword evidence="2" id="KW-1185">Reference proteome</keyword>
<comment type="caution">
    <text evidence="1">The sequence shown here is derived from an EMBL/GenBank/DDBJ whole genome shotgun (WGS) entry which is preliminary data.</text>
</comment>
<gene>
    <name evidence="1" type="ORF">CLOSPI_02460</name>
</gene>
<proteinExistence type="predicted"/>
<name>B1C4K5_9FIRM</name>
<reference evidence="1" key="1">
    <citation type="submission" date="2008-02" db="EMBL/GenBank/DDBJ databases">
        <authorList>
            <person name="Fulton L."/>
            <person name="Clifton S."/>
            <person name="Fulton B."/>
            <person name="Xu J."/>
            <person name="Minx P."/>
            <person name="Pepin K.H."/>
            <person name="Johnson M."/>
            <person name="Thiruvilangam P."/>
            <person name="Bhonagiri V."/>
            <person name="Nash W.E."/>
            <person name="Mardis E.R."/>
            <person name="Wilson R.K."/>
        </authorList>
    </citation>
    <scope>NUCLEOTIDE SEQUENCE [LARGE SCALE GENOMIC DNA]</scope>
    <source>
        <strain evidence="1">DSM 1552</strain>
    </source>
</reference>
<dbReference type="HOGENOM" id="CLU_3198245_0_0_9"/>
<dbReference type="EMBL" id="ABIK02000015">
    <property type="protein sequence ID" value="EDS74034.1"/>
    <property type="molecule type" value="Genomic_DNA"/>
</dbReference>
<sequence length="45" mass="5307">MFLNFFLIILLKRQTYKGYCLLAIDGSEEPIDNTFYDKETTLLKS</sequence>
<dbReference type="AlphaFoldDB" id="B1C4K5"/>
<organism evidence="1 2">
    <name type="scientific">Thomasclavelia spiroformis DSM 1552</name>
    <dbReference type="NCBI Taxonomy" id="428126"/>
    <lineage>
        <taxon>Bacteria</taxon>
        <taxon>Bacillati</taxon>
        <taxon>Bacillota</taxon>
        <taxon>Erysipelotrichia</taxon>
        <taxon>Erysipelotrichales</taxon>
        <taxon>Coprobacillaceae</taxon>
        <taxon>Thomasclavelia</taxon>
    </lineage>
</organism>
<accession>B1C4K5</accession>
<reference evidence="1" key="2">
    <citation type="submission" date="2014-06" db="EMBL/GenBank/DDBJ databases">
        <title>Draft genome sequence of Clostridium spiroforme (DSM 1552).</title>
        <authorList>
            <person name="Sudarsanam P."/>
            <person name="Ley R."/>
            <person name="Guruge J."/>
            <person name="Turnbaugh P.J."/>
            <person name="Mahowald M."/>
            <person name="Liep D."/>
            <person name="Gordon J."/>
        </authorList>
    </citation>
    <scope>NUCLEOTIDE SEQUENCE</scope>
    <source>
        <strain evidence="1">DSM 1552</strain>
    </source>
</reference>
<evidence type="ECO:0000313" key="1">
    <source>
        <dbReference type="EMBL" id="EDS74034.1"/>
    </source>
</evidence>
<protein>
    <submittedName>
        <fullName evidence="1">Uncharacterized protein</fullName>
    </submittedName>
</protein>
<evidence type="ECO:0000313" key="2">
    <source>
        <dbReference type="Proteomes" id="UP000004910"/>
    </source>
</evidence>
<dbReference type="Proteomes" id="UP000004910">
    <property type="component" value="Unassembled WGS sequence"/>
</dbReference>